<keyword evidence="4" id="KW-0963">Cytoplasm</keyword>
<dbReference type="InterPro" id="IPR022088">
    <property type="entry name" value="Intraflagellar_transp_cmplxB"/>
</dbReference>
<dbReference type="PANTHER" id="PTHR13376">
    <property type="entry name" value="INTRAFLAGELLAR TRANSPORT PROTEIN 46 HOMOLOG"/>
    <property type="match status" value="1"/>
</dbReference>
<feature type="compositionally biased region" description="Basic and acidic residues" evidence="8">
    <location>
        <begin position="10"/>
        <end position="38"/>
    </location>
</feature>
<sequence>MEYYDEVVEIEDRSNNGKKMIESSVDDKSLMGDLKQNKLIESGPQSRRPTSSLNRNRPPHDVDNFGSDSDTSESDRQDSKQFITDHREWDKLDVPLDIKEIFQYILRYSPQKIEIDYVLQPFIPESVPAVGDIDAFLKVLPPKPLVDKPNVLSHIEKLGLEILDEPSGQQSDPALLHMKLRSVSTQPRAPAPPSAVVWKSQKDIDKWIAEVQMLHVNQPFPQIIHKRPVQDIDKLMTEWPPKMERMLNQLGFPSAYLNCSLKFYIELVCGIFDIPIAATKTQSDYIYALYTFFNLYMAVKSSVG</sequence>
<dbReference type="Pfam" id="PF12317">
    <property type="entry name" value="IFT46_B_C"/>
    <property type="match status" value="1"/>
</dbReference>
<comment type="subcellular location">
    <subcellularLocation>
        <location evidence="1">Cytoplasm</location>
        <location evidence="1">Cytoskeleton</location>
        <location evidence="1">Cilium basal body</location>
    </subcellularLocation>
</comment>
<evidence type="ECO:0000256" key="1">
    <source>
        <dbReference type="ARBA" id="ARBA00004120"/>
    </source>
</evidence>
<evidence type="ECO:0000256" key="4">
    <source>
        <dbReference type="ARBA" id="ARBA00022490"/>
    </source>
</evidence>
<protein>
    <recommendedName>
        <fullName evidence="3">Intraflagellar transport protein 46 homolog</fullName>
    </recommendedName>
</protein>
<reference evidence="9" key="1">
    <citation type="submission" date="2022-07" db="EMBL/GenBank/DDBJ databases">
        <authorList>
            <person name="Trinca V."/>
            <person name="Uliana J.V.C."/>
            <person name="Torres T.T."/>
            <person name="Ward R.J."/>
            <person name="Monesi N."/>
        </authorList>
    </citation>
    <scope>NUCLEOTIDE SEQUENCE</scope>
    <source>
        <strain evidence="9">HSMRA1968</strain>
        <tissue evidence="9">Whole embryos</tissue>
    </source>
</reference>
<feature type="compositionally biased region" description="Polar residues" evidence="8">
    <location>
        <begin position="43"/>
        <end position="55"/>
    </location>
</feature>
<dbReference type="GO" id="GO:0031514">
    <property type="term" value="C:motile cilium"/>
    <property type="evidence" value="ECO:0007669"/>
    <property type="project" value="TreeGrafter"/>
</dbReference>
<dbReference type="GO" id="GO:0005815">
    <property type="term" value="C:microtubule organizing center"/>
    <property type="evidence" value="ECO:0007669"/>
    <property type="project" value="TreeGrafter"/>
</dbReference>
<dbReference type="GO" id="GO:0030992">
    <property type="term" value="C:intraciliary transport particle B"/>
    <property type="evidence" value="ECO:0007669"/>
    <property type="project" value="TreeGrafter"/>
</dbReference>
<dbReference type="OrthoDB" id="2119217at2759"/>
<gene>
    <name evidence="9" type="primary">IFT46</name>
    <name evidence="9" type="ORF">Bhyg_01075</name>
</gene>
<comment type="similarity">
    <text evidence="2">Belongs to the IFT46 family.</text>
</comment>
<dbReference type="EMBL" id="WJQU01000001">
    <property type="protein sequence ID" value="KAJ6645866.1"/>
    <property type="molecule type" value="Genomic_DNA"/>
</dbReference>
<evidence type="ECO:0000256" key="8">
    <source>
        <dbReference type="SAM" id="MobiDB-lite"/>
    </source>
</evidence>
<dbReference type="AlphaFoldDB" id="A0A9Q0N8N5"/>
<evidence type="ECO:0000256" key="6">
    <source>
        <dbReference type="ARBA" id="ARBA00023212"/>
    </source>
</evidence>
<comment type="caution">
    <text evidence="9">The sequence shown here is derived from an EMBL/GenBank/DDBJ whole genome shotgun (WGS) entry which is preliminary data.</text>
</comment>
<dbReference type="GO" id="GO:0060271">
    <property type="term" value="P:cilium assembly"/>
    <property type="evidence" value="ECO:0007669"/>
    <property type="project" value="TreeGrafter"/>
</dbReference>
<evidence type="ECO:0000256" key="7">
    <source>
        <dbReference type="ARBA" id="ARBA00023273"/>
    </source>
</evidence>
<evidence type="ECO:0000256" key="3">
    <source>
        <dbReference type="ARBA" id="ARBA00017206"/>
    </source>
</evidence>
<evidence type="ECO:0000313" key="9">
    <source>
        <dbReference type="EMBL" id="KAJ6645866.1"/>
    </source>
</evidence>
<keyword evidence="10" id="KW-1185">Reference proteome</keyword>
<feature type="compositionally biased region" description="Basic and acidic residues" evidence="8">
    <location>
        <begin position="73"/>
        <end position="82"/>
    </location>
</feature>
<evidence type="ECO:0000256" key="5">
    <source>
        <dbReference type="ARBA" id="ARBA00023069"/>
    </source>
</evidence>
<feature type="region of interest" description="Disordered" evidence="8">
    <location>
        <begin position="1"/>
        <end position="82"/>
    </location>
</feature>
<accession>A0A9Q0N8N5</accession>
<evidence type="ECO:0000313" key="10">
    <source>
        <dbReference type="Proteomes" id="UP001151699"/>
    </source>
</evidence>
<keyword evidence="5" id="KW-0969">Cilium</keyword>
<keyword evidence="6" id="KW-0206">Cytoskeleton</keyword>
<proteinExistence type="inferred from homology"/>
<evidence type="ECO:0000256" key="2">
    <source>
        <dbReference type="ARBA" id="ARBA00007700"/>
    </source>
</evidence>
<dbReference type="PANTHER" id="PTHR13376:SF0">
    <property type="entry name" value="INTRAFLAGELLAR TRANSPORT PROTEIN 46 HOMOLOG"/>
    <property type="match status" value="1"/>
</dbReference>
<keyword evidence="7" id="KW-0966">Cell projection</keyword>
<dbReference type="Proteomes" id="UP001151699">
    <property type="component" value="Chromosome A"/>
</dbReference>
<organism evidence="9 10">
    <name type="scientific">Pseudolycoriella hygida</name>
    <dbReference type="NCBI Taxonomy" id="35572"/>
    <lineage>
        <taxon>Eukaryota</taxon>
        <taxon>Metazoa</taxon>
        <taxon>Ecdysozoa</taxon>
        <taxon>Arthropoda</taxon>
        <taxon>Hexapoda</taxon>
        <taxon>Insecta</taxon>
        <taxon>Pterygota</taxon>
        <taxon>Neoptera</taxon>
        <taxon>Endopterygota</taxon>
        <taxon>Diptera</taxon>
        <taxon>Nematocera</taxon>
        <taxon>Sciaroidea</taxon>
        <taxon>Sciaridae</taxon>
        <taxon>Pseudolycoriella</taxon>
    </lineage>
</organism>
<name>A0A9Q0N8N5_9DIPT</name>
<dbReference type="GO" id="GO:0042073">
    <property type="term" value="P:intraciliary transport"/>
    <property type="evidence" value="ECO:0007669"/>
    <property type="project" value="InterPro"/>
</dbReference>